<dbReference type="Gene3D" id="2.60.320.10">
    <property type="entry name" value="N-utilization substance G protein NusG, insert domain"/>
    <property type="match status" value="1"/>
</dbReference>
<protein>
    <submittedName>
        <fullName evidence="1">Uncharacterized protein</fullName>
    </submittedName>
</protein>
<dbReference type="InterPro" id="IPR038690">
    <property type="entry name" value="NusG_2_sf"/>
</dbReference>
<evidence type="ECO:0000313" key="1">
    <source>
        <dbReference type="EMBL" id="EOT43279.1"/>
    </source>
</evidence>
<dbReference type="HOGENOM" id="CLU_130936_1_2_9"/>
<sequence>MHSFRKMLKPWDIILIILISISSFSPVGIAAWKASVKSDSNKMTEVIAVVKIDGKIVDEFNLTTTKKSFEKTYYPAKEKYNIIEVAPGKIRVKEDNSPDQVAVRTSWISRPGDTSICLPHKLIIEVLGVDENPLIY</sequence>
<dbReference type="STRING" id="44009.RV01_GL000238"/>
<dbReference type="Pfam" id="PF07009">
    <property type="entry name" value="NusG_II"/>
    <property type="match status" value="1"/>
</dbReference>
<dbReference type="eggNOG" id="COG5341">
    <property type="taxonomic scope" value="Bacteria"/>
</dbReference>
<organism evidence="1 2">
    <name type="scientific">Enterococcus dispar ATCC 51266</name>
    <dbReference type="NCBI Taxonomy" id="1139219"/>
    <lineage>
        <taxon>Bacteria</taxon>
        <taxon>Bacillati</taxon>
        <taxon>Bacillota</taxon>
        <taxon>Bacilli</taxon>
        <taxon>Lactobacillales</taxon>
        <taxon>Enterococcaceae</taxon>
        <taxon>Enterococcus</taxon>
    </lineage>
</organism>
<proteinExistence type="predicted"/>
<evidence type="ECO:0000313" key="2">
    <source>
        <dbReference type="Proteomes" id="UP000014127"/>
    </source>
</evidence>
<reference evidence="1 2" key="1">
    <citation type="submission" date="2013-03" db="EMBL/GenBank/DDBJ databases">
        <title>The Genome Sequence of Enterococcus dispar ATCC_51266 (Illumina only assembly).</title>
        <authorList>
            <consortium name="The Broad Institute Genomics Platform"/>
            <consortium name="The Broad Institute Genome Sequencing Center for Infectious Disease"/>
            <person name="Earl A."/>
            <person name="Russ C."/>
            <person name="Gilmore M."/>
            <person name="Surin D."/>
            <person name="Walker B."/>
            <person name="Young S."/>
            <person name="Zeng Q."/>
            <person name="Gargeya S."/>
            <person name="Fitzgerald M."/>
            <person name="Haas B."/>
            <person name="Abouelleil A."/>
            <person name="Allen A.W."/>
            <person name="Alvarado L."/>
            <person name="Arachchi H.M."/>
            <person name="Berlin A.M."/>
            <person name="Chapman S.B."/>
            <person name="Gainer-Dewar J."/>
            <person name="Goldberg J."/>
            <person name="Griggs A."/>
            <person name="Gujja S."/>
            <person name="Hansen M."/>
            <person name="Howarth C."/>
            <person name="Imamovic A."/>
            <person name="Ireland A."/>
            <person name="Larimer J."/>
            <person name="McCowan C."/>
            <person name="Murphy C."/>
            <person name="Pearson M."/>
            <person name="Poon T.W."/>
            <person name="Priest M."/>
            <person name="Roberts A."/>
            <person name="Saif S."/>
            <person name="Shea T."/>
            <person name="Sisk P."/>
            <person name="Sykes S."/>
            <person name="Wortman J."/>
            <person name="Nusbaum C."/>
            <person name="Birren B."/>
        </authorList>
    </citation>
    <scope>NUCLEOTIDE SEQUENCE [LARGE SCALE GENOMIC DNA]</scope>
    <source>
        <strain evidence="1 2">ATCC 51266</strain>
    </source>
</reference>
<accession>S0KEK3</accession>
<dbReference type="AlphaFoldDB" id="S0KEK3"/>
<gene>
    <name evidence="1" type="ORF">OMK_00633</name>
</gene>
<dbReference type="OrthoDB" id="47603at2"/>
<dbReference type="Proteomes" id="UP000014127">
    <property type="component" value="Unassembled WGS sequence"/>
</dbReference>
<comment type="caution">
    <text evidence="1">The sequence shown here is derived from an EMBL/GenBank/DDBJ whole genome shotgun (WGS) entry which is preliminary data.</text>
</comment>
<dbReference type="CDD" id="cd09911">
    <property type="entry name" value="Lin0431_like"/>
    <property type="match status" value="1"/>
</dbReference>
<name>S0KEK3_9ENTE</name>
<dbReference type="PATRIC" id="fig|1139219.3.peg.600"/>
<dbReference type="RefSeq" id="WP_010776392.1">
    <property type="nucleotide sequence ID" value="NZ_ASWK01000001.1"/>
</dbReference>
<keyword evidence="2" id="KW-1185">Reference proteome</keyword>
<dbReference type="EMBL" id="AHYR01000003">
    <property type="protein sequence ID" value="EOT43279.1"/>
    <property type="molecule type" value="Genomic_DNA"/>
</dbReference>